<dbReference type="GO" id="GO:0004061">
    <property type="term" value="F:arylformamidase activity"/>
    <property type="evidence" value="ECO:0007669"/>
    <property type="project" value="InterPro"/>
</dbReference>
<protein>
    <submittedName>
        <fullName evidence="1">Cyclase family protein</fullName>
    </submittedName>
</protein>
<name>Q020S6_SOLUE</name>
<dbReference type="InterPro" id="IPR037175">
    <property type="entry name" value="KFase_sf"/>
</dbReference>
<dbReference type="OrthoDB" id="9796085at2"/>
<dbReference type="GO" id="GO:0019441">
    <property type="term" value="P:L-tryptophan catabolic process to kynurenine"/>
    <property type="evidence" value="ECO:0007669"/>
    <property type="project" value="InterPro"/>
</dbReference>
<dbReference type="Gene3D" id="3.50.30.50">
    <property type="entry name" value="Putative cyclase"/>
    <property type="match status" value="1"/>
</dbReference>
<dbReference type="PANTHER" id="PTHR31118">
    <property type="entry name" value="CYCLASE-LIKE PROTEIN 2"/>
    <property type="match status" value="1"/>
</dbReference>
<dbReference type="InterPro" id="IPR007325">
    <property type="entry name" value="KFase/CYL"/>
</dbReference>
<dbReference type="SUPFAM" id="SSF102198">
    <property type="entry name" value="Putative cyclase"/>
    <property type="match status" value="1"/>
</dbReference>
<dbReference type="eggNOG" id="COG1878">
    <property type="taxonomic scope" value="Bacteria"/>
</dbReference>
<dbReference type="PANTHER" id="PTHR31118:SF12">
    <property type="entry name" value="CYCLASE-LIKE PROTEIN 2"/>
    <property type="match status" value="1"/>
</dbReference>
<dbReference type="KEGG" id="sus:Acid_3591"/>
<dbReference type="AlphaFoldDB" id="Q020S6"/>
<organism evidence="1">
    <name type="scientific">Solibacter usitatus (strain Ellin6076)</name>
    <dbReference type="NCBI Taxonomy" id="234267"/>
    <lineage>
        <taxon>Bacteria</taxon>
        <taxon>Pseudomonadati</taxon>
        <taxon>Acidobacteriota</taxon>
        <taxon>Terriglobia</taxon>
        <taxon>Bryobacterales</taxon>
        <taxon>Solibacteraceae</taxon>
        <taxon>Candidatus Solibacter</taxon>
    </lineage>
</organism>
<dbReference type="HOGENOM" id="CLU_030671_0_0_0"/>
<dbReference type="STRING" id="234267.Acid_3591"/>
<proteinExistence type="predicted"/>
<dbReference type="Pfam" id="PF04199">
    <property type="entry name" value="Cyclase"/>
    <property type="match status" value="1"/>
</dbReference>
<sequence length="253" mass="27029">MTALWDELAKARVYDLSQPYFTGMPHYPTHPPFLFGLTKRHGDSVGPKGHSSAADAIAMGSHLGTHIDALCHFSCGGKLHGGGEAEPMQSYGGGLRKFSVDTIAPILRRGVLIDVAKDGPVAADFEISPEHLEGAEVGAGDVVLLRTGWGSYYEDARKFVNDTRCPGPGLKAAQWLSARGIFAAGSDTVPFERSPDPAMPVHVHLLVESGIHIIECLNLEELARDGVREFLFVGAPMKIRGATGAPIRPLAIV</sequence>
<reference evidence="1" key="1">
    <citation type="submission" date="2006-10" db="EMBL/GenBank/DDBJ databases">
        <title>Complete sequence of Solibacter usitatus Ellin6076.</title>
        <authorList>
            <consortium name="US DOE Joint Genome Institute"/>
            <person name="Copeland A."/>
            <person name="Lucas S."/>
            <person name="Lapidus A."/>
            <person name="Barry K."/>
            <person name="Detter J.C."/>
            <person name="Glavina del Rio T."/>
            <person name="Hammon N."/>
            <person name="Israni S."/>
            <person name="Dalin E."/>
            <person name="Tice H."/>
            <person name="Pitluck S."/>
            <person name="Thompson L.S."/>
            <person name="Brettin T."/>
            <person name="Bruce D."/>
            <person name="Han C."/>
            <person name="Tapia R."/>
            <person name="Gilna P."/>
            <person name="Schmutz J."/>
            <person name="Larimer F."/>
            <person name="Land M."/>
            <person name="Hauser L."/>
            <person name="Kyrpides N."/>
            <person name="Mikhailova N."/>
            <person name="Janssen P.H."/>
            <person name="Kuske C.R."/>
            <person name="Richardson P."/>
        </authorList>
    </citation>
    <scope>NUCLEOTIDE SEQUENCE</scope>
    <source>
        <strain evidence="1">Ellin6076</strain>
    </source>
</reference>
<gene>
    <name evidence="1" type="ordered locus">Acid_3591</name>
</gene>
<dbReference type="InParanoid" id="Q020S6"/>
<accession>Q020S6</accession>
<evidence type="ECO:0000313" key="1">
    <source>
        <dbReference type="EMBL" id="ABJ84563.1"/>
    </source>
</evidence>
<dbReference type="EMBL" id="CP000473">
    <property type="protein sequence ID" value="ABJ84563.1"/>
    <property type="molecule type" value="Genomic_DNA"/>
</dbReference>